<accession>A0A5D0TPY0</accession>
<dbReference type="AlphaFoldDB" id="A0A5D0TPY0"/>
<evidence type="ECO:0000313" key="2">
    <source>
        <dbReference type="Proteomes" id="UP000322634"/>
    </source>
</evidence>
<protein>
    <submittedName>
        <fullName evidence="1">Uncharacterized protein</fullName>
    </submittedName>
</protein>
<gene>
    <name evidence="1" type="ORF">FXF65_43315</name>
</gene>
<dbReference type="EMBL" id="VSFF01000026">
    <property type="protein sequence ID" value="TYC07305.1"/>
    <property type="molecule type" value="Genomic_DNA"/>
</dbReference>
<reference evidence="1 2" key="1">
    <citation type="submission" date="2019-08" db="EMBL/GenBank/DDBJ databases">
        <title>Actinomadura sp. nov. CYP1-5 isolated from mountain soil.</title>
        <authorList>
            <person name="Songsumanus A."/>
            <person name="Kuncharoen N."/>
            <person name="Kudo T."/>
            <person name="Yuki M."/>
            <person name="Igarashi Y."/>
            <person name="Tanasupawat S."/>
        </authorList>
    </citation>
    <scope>NUCLEOTIDE SEQUENCE [LARGE SCALE GENOMIC DNA]</scope>
    <source>
        <strain evidence="1 2">GKU157</strain>
    </source>
</reference>
<proteinExistence type="predicted"/>
<organism evidence="1 2">
    <name type="scientific">Actinomadura syzygii</name>
    <dbReference type="NCBI Taxonomy" id="1427538"/>
    <lineage>
        <taxon>Bacteria</taxon>
        <taxon>Bacillati</taxon>
        <taxon>Actinomycetota</taxon>
        <taxon>Actinomycetes</taxon>
        <taxon>Streptosporangiales</taxon>
        <taxon>Thermomonosporaceae</taxon>
        <taxon>Actinomadura</taxon>
    </lineage>
</organism>
<comment type="caution">
    <text evidence="1">The sequence shown here is derived from an EMBL/GenBank/DDBJ whole genome shotgun (WGS) entry which is preliminary data.</text>
</comment>
<dbReference type="OrthoDB" id="5185850at2"/>
<name>A0A5D0TPY0_9ACTN</name>
<dbReference type="Proteomes" id="UP000322634">
    <property type="component" value="Unassembled WGS sequence"/>
</dbReference>
<dbReference type="RefSeq" id="WP_148356320.1">
    <property type="nucleotide sequence ID" value="NZ_JBHSBF010000060.1"/>
</dbReference>
<evidence type="ECO:0000313" key="1">
    <source>
        <dbReference type="EMBL" id="TYC07305.1"/>
    </source>
</evidence>
<keyword evidence="2" id="KW-1185">Reference proteome</keyword>
<sequence>MAESTSVPDGCEDLYSSLGKLVVASADMESRLRYVVSELAGDDDAGWIVFEGQSVEWLVTNGLAVLGQLEEMRRWPGGNSTRIRSALLEAQNANRLRNLMVHGTWRDECILRDEGCVPRPATAPLEGRVYHVCRSRYRKGLEERQFAISDIDALAEKMWTLEQELRESKDAAKDAWLGRT</sequence>